<feature type="region of interest" description="Disordered" evidence="1">
    <location>
        <begin position="1"/>
        <end position="108"/>
    </location>
</feature>
<proteinExistence type="predicted"/>
<feature type="compositionally biased region" description="Low complexity" evidence="1">
    <location>
        <begin position="76"/>
        <end position="92"/>
    </location>
</feature>
<protein>
    <submittedName>
        <fullName evidence="2">Uncharacterized protein</fullName>
    </submittedName>
</protein>
<gene>
    <name evidence="2" type="ORF">L915_01364</name>
</gene>
<dbReference type="AlphaFoldDB" id="W2HMD0"/>
<reference evidence="2" key="1">
    <citation type="submission" date="2013-11" db="EMBL/GenBank/DDBJ databases">
        <title>The Genome Sequence of Phytophthora parasitica CJ02B3.</title>
        <authorList>
            <consortium name="The Broad Institute Genomics Platform"/>
            <person name="Russ C."/>
            <person name="Tyler B."/>
            <person name="Panabieres F."/>
            <person name="Shan W."/>
            <person name="Tripathy S."/>
            <person name="Grunwald N."/>
            <person name="Machado M."/>
            <person name="Johnson C.S."/>
            <person name="Arredondo F."/>
            <person name="Hong C."/>
            <person name="Coffey M."/>
            <person name="Young S.K."/>
            <person name="Zeng Q."/>
            <person name="Gargeya S."/>
            <person name="Fitzgerald M."/>
            <person name="Abouelleil A."/>
            <person name="Alvarado L."/>
            <person name="Chapman S.B."/>
            <person name="Gainer-Dewar J."/>
            <person name="Goldberg J."/>
            <person name="Griggs A."/>
            <person name="Gujja S."/>
            <person name="Hansen M."/>
            <person name="Howarth C."/>
            <person name="Imamovic A."/>
            <person name="Ireland A."/>
            <person name="Larimer J."/>
            <person name="McCowan C."/>
            <person name="Murphy C."/>
            <person name="Pearson M."/>
            <person name="Poon T.W."/>
            <person name="Priest M."/>
            <person name="Roberts A."/>
            <person name="Saif S."/>
            <person name="Shea T."/>
            <person name="Sykes S."/>
            <person name="Wortman J."/>
            <person name="Nusbaum C."/>
            <person name="Birren B."/>
        </authorList>
    </citation>
    <scope>NUCLEOTIDE SEQUENCE [LARGE SCALE GENOMIC DNA]</scope>
    <source>
        <strain evidence="2">CJ02B3</strain>
    </source>
</reference>
<dbReference type="EMBL" id="KI684212">
    <property type="protein sequence ID" value="ETK95735.1"/>
    <property type="molecule type" value="Genomic_DNA"/>
</dbReference>
<evidence type="ECO:0000256" key="1">
    <source>
        <dbReference type="SAM" id="MobiDB-lite"/>
    </source>
</evidence>
<dbReference type="VEuPathDB" id="FungiDB:PPTG_06599"/>
<feature type="compositionally biased region" description="Basic and acidic residues" evidence="1">
    <location>
        <begin position="29"/>
        <end position="62"/>
    </location>
</feature>
<name>W2HMD0_PHYNI</name>
<feature type="non-terminal residue" evidence="2">
    <location>
        <position position="1"/>
    </location>
</feature>
<organism evidence="2">
    <name type="scientific">Phytophthora nicotianae</name>
    <name type="common">Potato buckeye rot agent</name>
    <name type="synonym">Phytophthora parasitica</name>
    <dbReference type="NCBI Taxonomy" id="4792"/>
    <lineage>
        <taxon>Eukaryota</taxon>
        <taxon>Sar</taxon>
        <taxon>Stramenopiles</taxon>
        <taxon>Oomycota</taxon>
        <taxon>Peronosporomycetes</taxon>
        <taxon>Peronosporales</taxon>
        <taxon>Peronosporaceae</taxon>
        <taxon>Phytophthora</taxon>
    </lineage>
</organism>
<feature type="region of interest" description="Disordered" evidence="1">
    <location>
        <begin position="126"/>
        <end position="215"/>
    </location>
</feature>
<sequence>ANSTNNGWRPNLPSVERRAYPTPVGVMKRPSEDAPDKSADRLTSAERWEKIWEQQEREEGRLDSGVTDEDLFEAQLSGDLSDSGSASNGDGSDSNEESASCPQELQGITEMMNTVTWVQLVSDVGDDASSTMTRETTIVSDGNRPSGDSSASYIATSEKRRHNHRSRGDTRFVKGAGHGYERSFGTRSQSHASGGGGSHVGGRIHISSPRVDNRR</sequence>
<dbReference type="Proteomes" id="UP000053236">
    <property type="component" value="Unassembled WGS sequence"/>
</dbReference>
<feature type="compositionally biased region" description="Polar residues" evidence="1">
    <location>
        <begin position="128"/>
        <end position="140"/>
    </location>
</feature>
<accession>W2HMD0</accession>
<evidence type="ECO:0000313" key="2">
    <source>
        <dbReference type="EMBL" id="ETK95735.1"/>
    </source>
</evidence>
<feature type="compositionally biased region" description="Polar residues" evidence="1">
    <location>
        <begin position="146"/>
        <end position="155"/>
    </location>
</feature>